<feature type="domain" description="Schlafen group 3-like DNA/RNA helicase" evidence="1">
    <location>
        <begin position="238"/>
        <end position="362"/>
    </location>
</feature>
<dbReference type="SUPFAM" id="SSF52540">
    <property type="entry name" value="P-loop containing nucleoside triphosphate hydrolases"/>
    <property type="match status" value="1"/>
</dbReference>
<evidence type="ECO:0000259" key="1">
    <source>
        <dbReference type="Pfam" id="PF09848"/>
    </source>
</evidence>
<reference evidence="3" key="1">
    <citation type="submission" date="2023-07" db="EMBL/GenBank/DDBJ databases">
        <authorList>
            <person name="Stuckert A."/>
        </authorList>
    </citation>
    <scope>NUCLEOTIDE SEQUENCE</scope>
</reference>
<dbReference type="Pfam" id="PF21026">
    <property type="entry name" value="SLFN_GTPase-like"/>
    <property type="match status" value="1"/>
</dbReference>
<evidence type="ECO:0000259" key="2">
    <source>
        <dbReference type="Pfam" id="PF21026"/>
    </source>
</evidence>
<dbReference type="PANTHER" id="PTHR12155">
    <property type="entry name" value="SCHLAFEN"/>
    <property type="match status" value="1"/>
</dbReference>
<dbReference type="InterPro" id="IPR048729">
    <property type="entry name" value="SLFN_GTPase-like"/>
</dbReference>
<sequence>MNEMEPSLESQFESLSLNEKPPLAKPVYNKKGLETLPELQHSLFGSIADGITIKPDKLYNDLQAEHPGLEDLLNTVLPDSSAVLIVSRSWAVDLEQKRNPKVVCDILLLSPNNYPTLYSVFSAKVSEEEFQYSLVTAFALKKKLINVGSYTGKLCVIPKLLCLNAEHGVSSPSWPEIRYPETYKLDDLETLEELLKSLTIVILSFRSVLSDKIGMEYFSLLTIEQYKILSENLFNNTSFVHGPPGTGKTVIALEIIKKIKNLYNCSTDDILYICENIPLAEFVRSQGICQTMTRKWFVTQDLVNVKHIVVDEAQNFQVNEGHWFKKANSIVKKSCGVFWVFLDNFQSWHKKSSGLPECRFQNKYMLNKVVRSPYKIYKNIFSKMNKVACTANDPFLTKLIKKSDCCHAIEGFCQILKQVKAEIVKYVSENCYKYLSNGYSQSDIAILCSTESTAMEYKGLLFKEINRRARKGKIVTKFKSAEDLTQDAIIVDSVRRFSGLEQLIVFAINPVSKDDRVNDNLFICAASRSTGKLHMLYENAED</sequence>
<evidence type="ECO:0008006" key="5">
    <source>
        <dbReference type="Google" id="ProtNLM"/>
    </source>
</evidence>
<feature type="domain" description="Schlafen GTPase-like" evidence="2">
    <location>
        <begin position="51"/>
        <end position="185"/>
    </location>
</feature>
<name>A0ABN9KSR0_9NEOB</name>
<gene>
    <name evidence="3" type="ORF">RIMI_LOCUS452255</name>
</gene>
<dbReference type="EMBL" id="CAUEEQ010000536">
    <property type="protein sequence ID" value="CAJ0917194.1"/>
    <property type="molecule type" value="Genomic_DNA"/>
</dbReference>
<dbReference type="InterPro" id="IPR029684">
    <property type="entry name" value="Schlafen"/>
</dbReference>
<proteinExistence type="predicted"/>
<dbReference type="InterPro" id="IPR018647">
    <property type="entry name" value="SLFN_3-like_DNA/RNA_helicase"/>
</dbReference>
<protein>
    <recommendedName>
        <fullName evidence="5">Schlafen group 3-like DNA/RNA helicase domain-containing protein</fullName>
    </recommendedName>
</protein>
<keyword evidence="4" id="KW-1185">Reference proteome</keyword>
<dbReference type="Proteomes" id="UP001176940">
    <property type="component" value="Unassembled WGS sequence"/>
</dbReference>
<organism evidence="3 4">
    <name type="scientific">Ranitomeya imitator</name>
    <name type="common">mimic poison frog</name>
    <dbReference type="NCBI Taxonomy" id="111125"/>
    <lineage>
        <taxon>Eukaryota</taxon>
        <taxon>Metazoa</taxon>
        <taxon>Chordata</taxon>
        <taxon>Craniata</taxon>
        <taxon>Vertebrata</taxon>
        <taxon>Euteleostomi</taxon>
        <taxon>Amphibia</taxon>
        <taxon>Batrachia</taxon>
        <taxon>Anura</taxon>
        <taxon>Neobatrachia</taxon>
        <taxon>Hyloidea</taxon>
        <taxon>Dendrobatidae</taxon>
        <taxon>Dendrobatinae</taxon>
        <taxon>Ranitomeya</taxon>
    </lineage>
</organism>
<dbReference type="Pfam" id="PF09848">
    <property type="entry name" value="SLFN-g3_helicase"/>
    <property type="match status" value="1"/>
</dbReference>
<evidence type="ECO:0000313" key="4">
    <source>
        <dbReference type="Proteomes" id="UP001176940"/>
    </source>
</evidence>
<evidence type="ECO:0000313" key="3">
    <source>
        <dbReference type="EMBL" id="CAJ0917194.1"/>
    </source>
</evidence>
<dbReference type="InterPro" id="IPR027417">
    <property type="entry name" value="P-loop_NTPase"/>
</dbReference>
<accession>A0ABN9KSR0</accession>
<dbReference type="Gene3D" id="3.40.50.300">
    <property type="entry name" value="P-loop containing nucleotide triphosphate hydrolases"/>
    <property type="match status" value="1"/>
</dbReference>
<dbReference type="PANTHER" id="PTHR12155:SF30">
    <property type="entry name" value="PROTEIN SLFN14"/>
    <property type="match status" value="1"/>
</dbReference>
<comment type="caution">
    <text evidence="3">The sequence shown here is derived from an EMBL/GenBank/DDBJ whole genome shotgun (WGS) entry which is preliminary data.</text>
</comment>